<dbReference type="EMBL" id="MGBG01000020">
    <property type="protein sequence ID" value="OGK64544.1"/>
    <property type="molecule type" value="Genomic_DNA"/>
</dbReference>
<dbReference type="CDD" id="cd04186">
    <property type="entry name" value="GT_2_like_c"/>
    <property type="match status" value="1"/>
</dbReference>
<dbReference type="SUPFAM" id="SSF53448">
    <property type="entry name" value="Nucleotide-diphospho-sugar transferases"/>
    <property type="match status" value="1"/>
</dbReference>
<dbReference type="InterPro" id="IPR001173">
    <property type="entry name" value="Glyco_trans_2-like"/>
</dbReference>
<feature type="domain" description="Glycosyltransferase 2-like" evidence="1">
    <location>
        <begin position="4"/>
        <end position="130"/>
    </location>
</feature>
<dbReference type="AlphaFoldDB" id="A0A1F7K9K1"/>
<dbReference type="Proteomes" id="UP000178450">
    <property type="component" value="Unassembled WGS sequence"/>
</dbReference>
<accession>A0A1F7K9K1</accession>
<reference evidence="2 3" key="1">
    <citation type="journal article" date="2016" name="Nat. Commun.">
        <title>Thousands of microbial genomes shed light on interconnected biogeochemical processes in an aquifer system.</title>
        <authorList>
            <person name="Anantharaman K."/>
            <person name="Brown C.T."/>
            <person name="Hug L.A."/>
            <person name="Sharon I."/>
            <person name="Castelle C.J."/>
            <person name="Probst A.J."/>
            <person name="Thomas B.C."/>
            <person name="Singh A."/>
            <person name="Wilkins M.J."/>
            <person name="Karaoz U."/>
            <person name="Brodie E.L."/>
            <person name="Williams K.H."/>
            <person name="Hubbard S.S."/>
            <person name="Banfield J.F."/>
        </authorList>
    </citation>
    <scope>NUCLEOTIDE SEQUENCE [LARGE SCALE GENOMIC DNA]</scope>
</reference>
<sequence length="292" mass="33587">MQLSVILVSFNSLNVLKPCLGFLKKRLEENFESDQAEIIVVDNNSQDKTPAWLAKEKDVKTILVKENLGFGRANNVGLQITKAKFVLFLNTDVYLKEKIDFKKLLLFLDKNPKAAGLTIKLLLPNGQIDPASHRGFPTPYNALTYFSGLERLTASIPGLNRLFGGYHLCSGNLTQVHEIDSPTAAFFLVKKPILDHLGGFDPDYFFYSEDLDLSYRIKKLGYSIWYYPQYRALHLKNQSSLKSKDPKTQKLTHDYFYQTMLTFYDKHYRQKYPAVLYWLVKAGIKLKSRLPK</sequence>
<protein>
    <recommendedName>
        <fullName evidence="1">Glycosyltransferase 2-like domain-containing protein</fullName>
    </recommendedName>
</protein>
<gene>
    <name evidence="2" type="ORF">A2209_02495</name>
</gene>
<organism evidence="2 3">
    <name type="scientific">Candidatus Roizmanbacteria bacterium RIFOXYA1_FULL_41_12</name>
    <dbReference type="NCBI Taxonomy" id="1802082"/>
    <lineage>
        <taxon>Bacteria</taxon>
        <taxon>Candidatus Roizmaniibacteriota</taxon>
    </lineage>
</organism>
<proteinExistence type="predicted"/>
<dbReference type="Pfam" id="PF00535">
    <property type="entry name" value="Glycos_transf_2"/>
    <property type="match status" value="1"/>
</dbReference>
<evidence type="ECO:0000313" key="2">
    <source>
        <dbReference type="EMBL" id="OGK64544.1"/>
    </source>
</evidence>
<comment type="caution">
    <text evidence="2">The sequence shown here is derived from an EMBL/GenBank/DDBJ whole genome shotgun (WGS) entry which is preliminary data.</text>
</comment>
<evidence type="ECO:0000259" key="1">
    <source>
        <dbReference type="Pfam" id="PF00535"/>
    </source>
</evidence>
<dbReference type="PANTHER" id="PTHR43179">
    <property type="entry name" value="RHAMNOSYLTRANSFERASE WBBL"/>
    <property type="match status" value="1"/>
</dbReference>
<evidence type="ECO:0000313" key="3">
    <source>
        <dbReference type="Proteomes" id="UP000178450"/>
    </source>
</evidence>
<dbReference type="Gene3D" id="3.90.550.10">
    <property type="entry name" value="Spore Coat Polysaccharide Biosynthesis Protein SpsA, Chain A"/>
    <property type="match status" value="1"/>
</dbReference>
<dbReference type="InterPro" id="IPR029044">
    <property type="entry name" value="Nucleotide-diphossugar_trans"/>
</dbReference>
<name>A0A1F7K9K1_9BACT</name>
<dbReference type="PANTHER" id="PTHR43179:SF7">
    <property type="entry name" value="RHAMNOSYLTRANSFERASE WBBL"/>
    <property type="match status" value="1"/>
</dbReference>